<organism evidence="1 2">
    <name type="scientific">Entomophthora muscae</name>
    <dbReference type="NCBI Taxonomy" id="34485"/>
    <lineage>
        <taxon>Eukaryota</taxon>
        <taxon>Fungi</taxon>
        <taxon>Fungi incertae sedis</taxon>
        <taxon>Zoopagomycota</taxon>
        <taxon>Entomophthoromycotina</taxon>
        <taxon>Entomophthoromycetes</taxon>
        <taxon>Entomophthorales</taxon>
        <taxon>Entomophthoraceae</taxon>
        <taxon>Entomophthora</taxon>
    </lineage>
</organism>
<sequence length="347" mass="38294">MCSNQIPNPTFTIWFTCGFMQFKRIDNSSSLETQAQERESNPDPGPPWAAGPVDFRTDRPHFSGINPLQADTKNVGPCSEIGQTKEIIAQNGRLITAPNGVYTSGQSRAVPGKRHGSAANPMTRTLKQDNQVAKLRFLTNERTPGPSAILSPLNPSTQFPQAYLSQCPDESPMENINLRSSDPPAPLPAVFCPPGVPLGPVHFTDHPLKPKYKEYTPEKILELNPLTCIKSAVRYNCQGLWIFSAPKLFRGKFNYLPAYNIYMELPVTPKPMLASLPGLPTEHTGKLFEIVYITLTGVIDTIIPAVVLWSWMGKSVSYLFKLAPLLRWALPAKTPAQVTPENSRLAA</sequence>
<evidence type="ECO:0000313" key="2">
    <source>
        <dbReference type="Proteomes" id="UP001165960"/>
    </source>
</evidence>
<proteinExistence type="predicted"/>
<comment type="caution">
    <text evidence="1">The sequence shown here is derived from an EMBL/GenBank/DDBJ whole genome shotgun (WGS) entry which is preliminary data.</text>
</comment>
<evidence type="ECO:0000313" key="1">
    <source>
        <dbReference type="EMBL" id="KAJ9078722.1"/>
    </source>
</evidence>
<keyword evidence="2" id="KW-1185">Reference proteome</keyword>
<reference evidence="1" key="1">
    <citation type="submission" date="2022-04" db="EMBL/GenBank/DDBJ databases">
        <title>Genome of the entomopathogenic fungus Entomophthora muscae.</title>
        <authorList>
            <person name="Elya C."/>
            <person name="Lovett B.R."/>
            <person name="Lee E."/>
            <person name="Macias A.M."/>
            <person name="Hajek A.E."/>
            <person name="De Bivort B.L."/>
            <person name="Kasson M.T."/>
            <person name="De Fine Licht H.H."/>
            <person name="Stajich J.E."/>
        </authorList>
    </citation>
    <scope>NUCLEOTIDE SEQUENCE</scope>
    <source>
        <strain evidence="1">Berkeley</strain>
    </source>
</reference>
<gene>
    <name evidence="1" type="ORF">DSO57_1003582</name>
</gene>
<dbReference type="EMBL" id="QTSX02002138">
    <property type="protein sequence ID" value="KAJ9078722.1"/>
    <property type="molecule type" value="Genomic_DNA"/>
</dbReference>
<accession>A0ACC2TWY7</accession>
<protein>
    <submittedName>
        <fullName evidence="1">Uncharacterized protein</fullName>
    </submittedName>
</protein>
<name>A0ACC2TWY7_9FUNG</name>
<dbReference type="Proteomes" id="UP001165960">
    <property type="component" value="Unassembled WGS sequence"/>
</dbReference>